<dbReference type="Proteomes" id="UP000433577">
    <property type="component" value="Chromosome 3"/>
</dbReference>
<dbReference type="EMBL" id="CP046915">
    <property type="protein sequence ID" value="QGZ65350.1"/>
    <property type="molecule type" value="Genomic_DNA"/>
</dbReference>
<name>A0A7Z2GPI7_9BURK</name>
<dbReference type="RefSeq" id="WP_158955695.1">
    <property type="nucleotide sequence ID" value="NZ_CP046915.1"/>
</dbReference>
<evidence type="ECO:0000256" key="1">
    <source>
        <dbReference type="SAM" id="SignalP"/>
    </source>
</evidence>
<feature type="chain" id="PRO_5031504323" evidence="1">
    <location>
        <begin position="25"/>
        <end position="110"/>
    </location>
</feature>
<keyword evidence="3" id="KW-1185">Reference proteome</keyword>
<organism evidence="2 3">
    <name type="scientific">Paraburkholderia acidisoli</name>
    <dbReference type="NCBI Taxonomy" id="2571748"/>
    <lineage>
        <taxon>Bacteria</taxon>
        <taxon>Pseudomonadati</taxon>
        <taxon>Pseudomonadota</taxon>
        <taxon>Betaproteobacteria</taxon>
        <taxon>Burkholderiales</taxon>
        <taxon>Burkholderiaceae</taxon>
        <taxon>Paraburkholderia</taxon>
    </lineage>
</organism>
<feature type="signal peptide" evidence="1">
    <location>
        <begin position="1"/>
        <end position="24"/>
    </location>
</feature>
<evidence type="ECO:0000313" key="2">
    <source>
        <dbReference type="EMBL" id="QGZ65350.1"/>
    </source>
</evidence>
<dbReference type="AlphaFoldDB" id="A0A7Z2GPI7"/>
<protein>
    <submittedName>
        <fullName evidence="2">Uncharacterized protein</fullName>
    </submittedName>
</protein>
<dbReference type="OrthoDB" id="8926653at2"/>
<keyword evidence="1" id="KW-0732">Signal</keyword>
<gene>
    <name evidence="2" type="ORF">FAZ98_26650</name>
</gene>
<evidence type="ECO:0000313" key="3">
    <source>
        <dbReference type="Proteomes" id="UP000433577"/>
    </source>
</evidence>
<sequence length="110" mass="11521">MRAFALTAAVFVLSSALLTNAAHAQTATLAYTASPAADKVYPPLPSLAMLPPTAGDEDTLPAPHAGARKKKVKAHLDCRCSAPAPRLVVSDASRAYLKDIEKQIDVALAR</sequence>
<proteinExistence type="predicted"/>
<accession>A0A7Z2GPI7</accession>
<reference evidence="2 3" key="1">
    <citation type="submission" date="2019-12" db="EMBL/GenBank/DDBJ databases">
        <title>Paraburkholderia acidiphila 7Q-K02 sp. nov and Paraburkholderia acidisoli DHF22 sp. nov., two strains isolated from forest soil.</title>
        <authorList>
            <person name="Gao Z."/>
            <person name="Qiu L."/>
        </authorList>
    </citation>
    <scope>NUCLEOTIDE SEQUENCE [LARGE SCALE GENOMIC DNA]</scope>
    <source>
        <strain evidence="2 3">DHF22</strain>
    </source>
</reference>
<dbReference type="KEGG" id="pacs:FAZ98_26650"/>